<dbReference type="SUPFAM" id="SSF53098">
    <property type="entry name" value="Ribonuclease H-like"/>
    <property type="match status" value="1"/>
</dbReference>
<dbReference type="PANTHER" id="PTHR47723:SF19">
    <property type="entry name" value="POLYNUCLEOTIDYL TRANSFERASE, RIBONUCLEASE H-LIKE SUPERFAMILY PROTEIN"/>
    <property type="match status" value="1"/>
</dbReference>
<evidence type="ECO:0000313" key="3">
    <source>
        <dbReference type="EMBL" id="CAI9763513.1"/>
    </source>
</evidence>
<evidence type="ECO:0000259" key="1">
    <source>
        <dbReference type="Pfam" id="PF13456"/>
    </source>
</evidence>
<reference evidence="3" key="1">
    <citation type="submission" date="2023-05" db="EMBL/GenBank/DDBJ databases">
        <authorList>
            <person name="Huff M."/>
        </authorList>
    </citation>
    <scope>NUCLEOTIDE SEQUENCE</scope>
</reference>
<dbReference type="InterPro" id="IPR002156">
    <property type="entry name" value="RNaseH_domain"/>
</dbReference>
<dbReference type="Proteomes" id="UP000834106">
    <property type="component" value="Chromosome 6"/>
</dbReference>
<evidence type="ECO:0008006" key="5">
    <source>
        <dbReference type="Google" id="ProtNLM"/>
    </source>
</evidence>
<dbReference type="Gene3D" id="3.30.420.10">
    <property type="entry name" value="Ribonuclease H-like superfamily/Ribonuclease H"/>
    <property type="match status" value="1"/>
</dbReference>
<dbReference type="PANTHER" id="PTHR47723">
    <property type="entry name" value="OS05G0353850 PROTEIN"/>
    <property type="match status" value="1"/>
</dbReference>
<proteinExistence type="predicted"/>
<accession>A0AAD2DT01</accession>
<dbReference type="InterPro" id="IPR012337">
    <property type="entry name" value="RNaseH-like_sf"/>
</dbReference>
<dbReference type="CDD" id="cd06222">
    <property type="entry name" value="RNase_H_like"/>
    <property type="match status" value="1"/>
</dbReference>
<evidence type="ECO:0000313" key="4">
    <source>
        <dbReference type="Proteomes" id="UP000834106"/>
    </source>
</evidence>
<protein>
    <recommendedName>
        <fullName evidence="5">Reverse transcriptase zinc-binding domain-containing protein</fullName>
    </recommendedName>
</protein>
<feature type="domain" description="Reverse transcriptase zinc-binding" evidence="2">
    <location>
        <begin position="33"/>
        <end position="118"/>
    </location>
</feature>
<name>A0AAD2DT01_9LAMI</name>
<dbReference type="EMBL" id="OU503041">
    <property type="protein sequence ID" value="CAI9763513.1"/>
    <property type="molecule type" value="Genomic_DNA"/>
</dbReference>
<dbReference type="Pfam" id="PF13456">
    <property type="entry name" value="RVT_3"/>
    <property type="match status" value="1"/>
</dbReference>
<dbReference type="InterPro" id="IPR026960">
    <property type="entry name" value="RVT-Znf"/>
</dbReference>
<dbReference type="GO" id="GO:0003676">
    <property type="term" value="F:nucleic acid binding"/>
    <property type="evidence" value="ECO:0007669"/>
    <property type="project" value="InterPro"/>
</dbReference>
<organism evidence="3 4">
    <name type="scientific">Fraxinus pennsylvanica</name>
    <dbReference type="NCBI Taxonomy" id="56036"/>
    <lineage>
        <taxon>Eukaryota</taxon>
        <taxon>Viridiplantae</taxon>
        <taxon>Streptophyta</taxon>
        <taxon>Embryophyta</taxon>
        <taxon>Tracheophyta</taxon>
        <taxon>Spermatophyta</taxon>
        <taxon>Magnoliopsida</taxon>
        <taxon>eudicotyledons</taxon>
        <taxon>Gunneridae</taxon>
        <taxon>Pentapetalae</taxon>
        <taxon>asterids</taxon>
        <taxon>lamiids</taxon>
        <taxon>Lamiales</taxon>
        <taxon>Oleaceae</taxon>
        <taxon>Oleeae</taxon>
        <taxon>Fraxinus</taxon>
    </lineage>
</organism>
<dbReference type="Pfam" id="PF13966">
    <property type="entry name" value="zf-RVT"/>
    <property type="match status" value="1"/>
</dbReference>
<gene>
    <name evidence="3" type="ORF">FPE_LOCUS10943</name>
</gene>
<sequence length="290" mass="33070">MCETKAAEVVQTIGARKEGSDMVIWKPNDNGDFSTSSAWDIVRVRSPKIPWMKWIWHKFLPKKVSFCMWKVKFNCLSVDSRVRSTGVALVSRCDCCDKGQVETLDHVLNSGDIAKVVWKWASLALGVHYFEAQSWWIRVNRWFTCAKNVSQRGILIGLLPSLITGKLWGCRCKARMEGNREFAEEVWLAIKAWLRLLAEEIVKVSKLSKTVMNFSKLQSCLWVLRGGGVTRDHYDNLVAGFCVKYGYGSNNETKLRAVIIGVELCKELGFQRVEIECDSTVVVNWFTPFT</sequence>
<dbReference type="InterPro" id="IPR044730">
    <property type="entry name" value="RNase_H-like_dom_plant"/>
</dbReference>
<dbReference type="InterPro" id="IPR053151">
    <property type="entry name" value="RNase_H-like"/>
</dbReference>
<evidence type="ECO:0000259" key="2">
    <source>
        <dbReference type="Pfam" id="PF13966"/>
    </source>
</evidence>
<dbReference type="InterPro" id="IPR036397">
    <property type="entry name" value="RNaseH_sf"/>
</dbReference>
<dbReference type="GO" id="GO:0004523">
    <property type="term" value="F:RNA-DNA hybrid ribonuclease activity"/>
    <property type="evidence" value="ECO:0007669"/>
    <property type="project" value="InterPro"/>
</dbReference>
<feature type="domain" description="RNase H type-1" evidence="1">
    <location>
        <begin position="227"/>
        <end position="286"/>
    </location>
</feature>
<dbReference type="AlphaFoldDB" id="A0AAD2DT01"/>
<keyword evidence="4" id="KW-1185">Reference proteome</keyword>